<dbReference type="NCBIfam" id="TIGR01634">
    <property type="entry name" value="tail_P2_I"/>
    <property type="match status" value="1"/>
</dbReference>
<dbReference type="Proteomes" id="UP001407347">
    <property type="component" value="Unassembled WGS sequence"/>
</dbReference>
<keyword evidence="2" id="KW-1185">Reference proteome</keyword>
<dbReference type="RefSeq" id="WP_346013675.1">
    <property type="nucleotide sequence ID" value="NZ_JAQYXP010000006.1"/>
</dbReference>
<evidence type="ECO:0000313" key="1">
    <source>
        <dbReference type="EMBL" id="MEN3238541.1"/>
    </source>
</evidence>
<comment type="caution">
    <text evidence="1">The sequence shown here is derived from an EMBL/GenBank/DDBJ whole genome shotgun (WGS) entry which is preliminary data.</text>
</comment>
<dbReference type="InterPro" id="IPR006521">
    <property type="entry name" value="Tail_protein_I"/>
</dbReference>
<sequence length="408" mass="46267">MTQRLLDHVVPATTPYNTRLLANNVERLLELDAEVIRSLWNPETCPIEHLPYLAWALSVDLWNPNWPEVKKRSVVANALGLHQLKGTQEGISRHLTIAGATLHRVIAPPARGFYTPAMTDESRRAWLEGLPQVRIYPYLTKRTSPQKRAFYRGSTLEPRSFYGHAFQQASDGPALYGRKATFFDQGIEVPAHYDVLQDPGAQPAERVRILGTNRKRSFFGRSFFNAAHYQASQADSQVVSIRLDGAASRQYATLSGMNVTDVNPERIYQTRIAPKGRKFFGRRGGFYQSTYAPHLIFDRVTILDPTRLKTRKKVRTFWGHARYGIAPFTAELKVEIPMQRPAPRRGRFMTGYWKAADMTPLTDALNAITVSKSFRDTILVDTEVHRRVRLSDGLPLGSFKLGEMRSLA</sequence>
<protein>
    <submittedName>
        <fullName evidence="1">Phage tail protein I</fullName>
    </submittedName>
</protein>
<dbReference type="Pfam" id="PF09684">
    <property type="entry name" value="Tail_P2_I"/>
    <property type="match status" value="1"/>
</dbReference>
<dbReference type="EMBL" id="JAQYXP010000006">
    <property type="protein sequence ID" value="MEN3238541.1"/>
    <property type="molecule type" value="Genomic_DNA"/>
</dbReference>
<accession>A0ABV0A5Z1</accession>
<organism evidence="1 2">
    <name type="scientific">Methylobacterium ajmalii</name>
    <dbReference type="NCBI Taxonomy" id="2738439"/>
    <lineage>
        <taxon>Bacteria</taxon>
        <taxon>Pseudomonadati</taxon>
        <taxon>Pseudomonadota</taxon>
        <taxon>Alphaproteobacteria</taxon>
        <taxon>Hyphomicrobiales</taxon>
        <taxon>Methylobacteriaceae</taxon>
        <taxon>Methylobacterium</taxon>
    </lineage>
</organism>
<evidence type="ECO:0000313" key="2">
    <source>
        <dbReference type="Proteomes" id="UP001407347"/>
    </source>
</evidence>
<name>A0ABV0A5Z1_9HYPH</name>
<gene>
    <name evidence="1" type="ORF">PUR29_34445</name>
</gene>
<proteinExistence type="predicted"/>
<reference evidence="1 2" key="1">
    <citation type="journal article" date="2023" name="PLoS ONE">
        <title>Complete genome assembly of Hawai'i environmental nontuberculous mycobacteria reveals unexpected co-isolation with methylobacteria.</title>
        <authorList>
            <person name="Hendrix J."/>
            <person name="Epperson L.E."/>
            <person name="Tong E.I."/>
            <person name="Chan Y.L."/>
            <person name="Hasan N.A."/>
            <person name="Dawrs S.N."/>
            <person name="Norton G.J."/>
            <person name="Virdi R."/>
            <person name="Crooks J.L."/>
            <person name="Chan E.D."/>
            <person name="Honda J.R."/>
            <person name="Strong M."/>
        </authorList>
    </citation>
    <scope>NUCLEOTIDE SEQUENCE [LARGE SCALE GENOMIC DNA]</scope>
    <source>
        <strain evidence="1 2">NJH_HI04-1</strain>
    </source>
</reference>